<sequence>MRRDQYNGGGELRGKSKVMHLHGSPSALGFHMPAEWETHARCWMGWPERADNWRDGAVHAQRVFAKVASAISRSEAVTVCVSSAQWENARSQLPAHIRVVEMSMNDSWFRDTGPTFVVRRSAQPESGDAVDRIAGIDWSFNSWGGLEDGCYNDWSLDLFVAKKILEMEKIPRFSHSMVLEGGSIHVDGEGTCLTTEECLLNKNRNPHLSKNQIEDELKAYLGVRKVIWLPRGLYGDDDTNGHVDNICCFARPGVILLSWIDDETDPQYEISVEAYSLLSSETDANGRKFEIIKLHVPGPLYMTEEEAAGVQHCEAKPRLEGTRLAASYVNFYIANEAIIAPQFGDKKWDDEAILVLSKAFPHHEVVGIEGSREIVLAGGNIHCITQQQPAI</sequence>
<dbReference type="InterPro" id="IPR017754">
    <property type="entry name" value="Agmatine_deiminase"/>
</dbReference>
<evidence type="ECO:0000313" key="2">
    <source>
        <dbReference type="EMBL" id="RDX62960.1"/>
    </source>
</evidence>
<keyword evidence="1" id="KW-0378">Hydrolase</keyword>
<name>A0A371EAA3_MUCPR</name>
<dbReference type="GO" id="GO:0047632">
    <property type="term" value="F:agmatine deiminase activity"/>
    <property type="evidence" value="ECO:0007669"/>
    <property type="project" value="InterPro"/>
</dbReference>
<dbReference type="Pfam" id="PF04371">
    <property type="entry name" value="PAD_porph"/>
    <property type="match status" value="1"/>
</dbReference>
<dbReference type="STRING" id="157652.A0A371EAA3"/>
<dbReference type="NCBIfam" id="TIGR03380">
    <property type="entry name" value="agmatine_aguA"/>
    <property type="match status" value="1"/>
</dbReference>
<keyword evidence="3" id="KW-1185">Reference proteome</keyword>
<dbReference type="Proteomes" id="UP000257109">
    <property type="component" value="Unassembled WGS sequence"/>
</dbReference>
<proteinExistence type="inferred from homology"/>
<dbReference type="PANTHER" id="PTHR31377">
    <property type="entry name" value="AGMATINE DEIMINASE-RELATED"/>
    <property type="match status" value="1"/>
</dbReference>
<dbReference type="SUPFAM" id="SSF55909">
    <property type="entry name" value="Pentein"/>
    <property type="match status" value="1"/>
</dbReference>
<accession>A0A371EAA3</accession>
<organism evidence="2 3">
    <name type="scientific">Mucuna pruriens</name>
    <name type="common">Velvet bean</name>
    <name type="synonym">Dolichos pruriens</name>
    <dbReference type="NCBI Taxonomy" id="157652"/>
    <lineage>
        <taxon>Eukaryota</taxon>
        <taxon>Viridiplantae</taxon>
        <taxon>Streptophyta</taxon>
        <taxon>Embryophyta</taxon>
        <taxon>Tracheophyta</taxon>
        <taxon>Spermatophyta</taxon>
        <taxon>Magnoliopsida</taxon>
        <taxon>eudicotyledons</taxon>
        <taxon>Gunneridae</taxon>
        <taxon>Pentapetalae</taxon>
        <taxon>rosids</taxon>
        <taxon>fabids</taxon>
        <taxon>Fabales</taxon>
        <taxon>Fabaceae</taxon>
        <taxon>Papilionoideae</taxon>
        <taxon>50 kb inversion clade</taxon>
        <taxon>NPAAA clade</taxon>
        <taxon>indigoferoid/millettioid clade</taxon>
        <taxon>Phaseoleae</taxon>
        <taxon>Mucuna</taxon>
    </lineage>
</organism>
<dbReference type="NCBIfam" id="NF010070">
    <property type="entry name" value="PRK13551.1"/>
    <property type="match status" value="1"/>
</dbReference>
<gene>
    <name evidence="2" type="primary">AIH</name>
    <name evidence="2" type="ORF">CR513_58656</name>
</gene>
<dbReference type="Gene3D" id="3.75.10.10">
    <property type="entry name" value="L-arginine/glycine Amidinotransferase, Chain A"/>
    <property type="match status" value="1"/>
</dbReference>
<comment type="caution">
    <text evidence="2">The sequence shown here is derived from an EMBL/GenBank/DDBJ whole genome shotgun (WGS) entry which is preliminary data.</text>
</comment>
<feature type="non-terminal residue" evidence="2">
    <location>
        <position position="1"/>
    </location>
</feature>
<dbReference type="PANTHER" id="PTHR31377:SF2">
    <property type="entry name" value="AGMATINE DEIMINASE"/>
    <property type="match status" value="1"/>
</dbReference>
<evidence type="ECO:0000256" key="1">
    <source>
        <dbReference type="ARBA" id="ARBA00022801"/>
    </source>
</evidence>
<dbReference type="InterPro" id="IPR007466">
    <property type="entry name" value="Peptidyl-Arg-deiminase_porph"/>
</dbReference>
<dbReference type="AlphaFoldDB" id="A0A371EAA3"/>
<dbReference type="HAMAP" id="MF_01841">
    <property type="entry name" value="Agmatine_deimin"/>
    <property type="match status" value="1"/>
</dbReference>
<protein>
    <submittedName>
        <fullName evidence="2">Agmatine deiminase</fullName>
    </submittedName>
</protein>
<dbReference type="GO" id="GO:0009446">
    <property type="term" value="P:putrescine biosynthetic process"/>
    <property type="evidence" value="ECO:0007669"/>
    <property type="project" value="InterPro"/>
</dbReference>
<dbReference type="GO" id="GO:0004668">
    <property type="term" value="F:protein-arginine deiminase activity"/>
    <property type="evidence" value="ECO:0007669"/>
    <property type="project" value="InterPro"/>
</dbReference>
<reference evidence="2" key="1">
    <citation type="submission" date="2018-05" db="EMBL/GenBank/DDBJ databases">
        <title>Draft genome of Mucuna pruriens seed.</title>
        <authorList>
            <person name="Nnadi N.E."/>
            <person name="Vos R."/>
            <person name="Hasami M.H."/>
            <person name="Devisetty U.K."/>
            <person name="Aguiy J.C."/>
        </authorList>
    </citation>
    <scope>NUCLEOTIDE SEQUENCE [LARGE SCALE GENOMIC DNA]</scope>
    <source>
        <strain evidence="2">JCA_2017</strain>
    </source>
</reference>
<dbReference type="OrthoDB" id="544103at2759"/>
<evidence type="ECO:0000313" key="3">
    <source>
        <dbReference type="Proteomes" id="UP000257109"/>
    </source>
</evidence>
<dbReference type="EMBL" id="QJKJ01015166">
    <property type="protein sequence ID" value="RDX62960.1"/>
    <property type="molecule type" value="Genomic_DNA"/>
</dbReference>